<proteinExistence type="predicted"/>
<accession>A0A438JI03</accession>
<reference evidence="1 2" key="1">
    <citation type="journal article" date="2018" name="PLoS Genet.">
        <title>Population sequencing reveals clonal diversity and ancestral inbreeding in the grapevine cultivar Chardonnay.</title>
        <authorList>
            <person name="Roach M.J."/>
            <person name="Johnson D.L."/>
            <person name="Bohlmann J."/>
            <person name="van Vuuren H.J."/>
            <person name="Jones S.J."/>
            <person name="Pretorius I.S."/>
            <person name="Schmidt S.A."/>
            <person name="Borneman A.R."/>
        </authorList>
    </citation>
    <scope>NUCLEOTIDE SEQUENCE [LARGE SCALE GENOMIC DNA]</scope>
    <source>
        <strain evidence="2">cv. Chardonnay</strain>
        <tissue evidence="1">Leaf</tissue>
    </source>
</reference>
<dbReference type="AlphaFoldDB" id="A0A438JI03"/>
<protein>
    <submittedName>
        <fullName evidence="1">Uncharacterized protein</fullName>
    </submittedName>
</protein>
<comment type="caution">
    <text evidence="1">The sequence shown here is derived from an EMBL/GenBank/DDBJ whole genome shotgun (WGS) entry which is preliminary data.</text>
</comment>
<name>A0A438JI03_VITVI</name>
<dbReference type="EMBL" id="QGNW01000041">
    <property type="protein sequence ID" value="RVX08589.1"/>
    <property type="molecule type" value="Genomic_DNA"/>
</dbReference>
<organism evidence="1 2">
    <name type="scientific">Vitis vinifera</name>
    <name type="common">Grape</name>
    <dbReference type="NCBI Taxonomy" id="29760"/>
    <lineage>
        <taxon>Eukaryota</taxon>
        <taxon>Viridiplantae</taxon>
        <taxon>Streptophyta</taxon>
        <taxon>Embryophyta</taxon>
        <taxon>Tracheophyta</taxon>
        <taxon>Spermatophyta</taxon>
        <taxon>Magnoliopsida</taxon>
        <taxon>eudicotyledons</taxon>
        <taxon>Gunneridae</taxon>
        <taxon>Pentapetalae</taxon>
        <taxon>rosids</taxon>
        <taxon>Vitales</taxon>
        <taxon>Vitaceae</taxon>
        <taxon>Viteae</taxon>
        <taxon>Vitis</taxon>
    </lineage>
</organism>
<dbReference type="Proteomes" id="UP000288805">
    <property type="component" value="Unassembled WGS sequence"/>
</dbReference>
<evidence type="ECO:0000313" key="2">
    <source>
        <dbReference type="Proteomes" id="UP000288805"/>
    </source>
</evidence>
<sequence>MENLSGSVVHSTLPFLQHGQHKIPIDMGMGLSLSILQPTHIYKLFFVESIASSDVRASGIGLSSTKAFWVFEITCPEKLKEKKPTLAESLTQTLQAMHKAGCLNLADIVEAAS</sequence>
<gene>
    <name evidence="1" type="ORF">CK203_014168</name>
</gene>
<evidence type="ECO:0000313" key="1">
    <source>
        <dbReference type="EMBL" id="RVX08589.1"/>
    </source>
</evidence>